<keyword evidence="1" id="KW-0732">Signal</keyword>
<dbReference type="Gene3D" id="3.20.20.80">
    <property type="entry name" value="Glycosidases"/>
    <property type="match status" value="1"/>
</dbReference>
<protein>
    <recommendedName>
        <fullName evidence="4">Glycoside hydrolase family 42 N-terminal domain-containing protein</fullName>
    </recommendedName>
</protein>
<feature type="chain" id="PRO_5015775772" description="Glycoside hydrolase family 42 N-terminal domain-containing protein" evidence="1">
    <location>
        <begin position="23"/>
        <end position="1023"/>
    </location>
</feature>
<dbReference type="InterPro" id="IPR017853">
    <property type="entry name" value="GH"/>
</dbReference>
<dbReference type="SUPFAM" id="SSF51445">
    <property type="entry name" value="(Trans)glycosidases"/>
    <property type="match status" value="1"/>
</dbReference>
<evidence type="ECO:0000313" key="3">
    <source>
        <dbReference type="Proteomes" id="UP000238701"/>
    </source>
</evidence>
<name>A0A2U3K664_9BACT</name>
<evidence type="ECO:0008006" key="4">
    <source>
        <dbReference type="Google" id="ProtNLM"/>
    </source>
</evidence>
<gene>
    <name evidence="2" type="ORF">SBA1_140055</name>
</gene>
<reference evidence="3" key="1">
    <citation type="submission" date="2018-02" db="EMBL/GenBank/DDBJ databases">
        <authorList>
            <person name="Hausmann B."/>
        </authorList>
    </citation>
    <scope>NUCLEOTIDE SEQUENCE [LARGE SCALE GENOMIC DNA]</scope>
    <source>
        <strain evidence="3">Peat soil MAG SbA1</strain>
    </source>
</reference>
<proteinExistence type="predicted"/>
<evidence type="ECO:0000313" key="2">
    <source>
        <dbReference type="EMBL" id="SPF35165.1"/>
    </source>
</evidence>
<organism evidence="2 3">
    <name type="scientific">Candidatus Sulfotelmatobacter kueseliae</name>
    <dbReference type="NCBI Taxonomy" id="2042962"/>
    <lineage>
        <taxon>Bacteria</taxon>
        <taxon>Pseudomonadati</taxon>
        <taxon>Acidobacteriota</taxon>
        <taxon>Terriglobia</taxon>
        <taxon>Terriglobales</taxon>
        <taxon>Candidatus Korobacteraceae</taxon>
        <taxon>Candidatus Sulfotelmatobacter</taxon>
    </lineage>
</organism>
<feature type="signal peptide" evidence="1">
    <location>
        <begin position="1"/>
        <end position="22"/>
    </location>
</feature>
<sequence>MFRLPVLAVVALISLAAQTSLTQVSMLGTVVFSEPHFPTADSASPSSPQLTAAFPEAQSADADHLQSALAVPSVRLLVLPYGSAFPEDAWPAIKQFLDRGGNLLVLGGMPFTRAAYRDHAEWRLRDYSVRFVRPLMIDQYQQTPGSDGFEFQSNPEVTLQLHPFAWKRAFSPVIRLSAVDLYKRDGTAGSIDARLDTLAWGAKNGRKLSAPAIQVDHYRDGFDGGRWIFVNAELSHQFFEDASRLQSLAQRALQGAEEFTVRPVLPLYLPGEPVELEVHWHAAEPPKAALSVKVTTFPEAQPANHATVSAAIPASAPILLPAPQSKGLYIVEAQLLDGDQVRAIYHSAFWIRDESYLRSGPRLTVNRDYFELDAHPLAVVGTTYMSSEVQRLFFDHPNVYVWNQDLAQIHDAGLNMIRTGWWTGWDKFCDENGQPYERTLRTLEAYLMTARKNGLPVQFNFFAFLPDALGGTNAFLDPQAVRRQQTLISSVVARFHDVPFLAWDLINEPSFSQHLWIMRPNGDPIELAEWNRWLGERYPDRARLAALWSVPAASLEGTIPLPTDDEFAPRGMYTGANSLKIHDCFLFAQEKFVAWVRALRDAIRATGSQQLVTIGQDEGGIQDRLSPAFWGASVDFTTNHSWWLNDYVLWDSLAAKQPGQAMLIQETGLQRELNLDEVARRTPESEAALLERKVAMSFIQGSGAIEWLWNTNSYMTESNETPIGAVRTDYTEKPEASVMRAFAQFAPSLQDHLRDPQLPSIAIITSHAAQYSAIAEFQLEAQRRAVRALSYDVHLPAYMIAENQIEKLGSPKLAILPSPQALGEPAWQALLKYVDAGGNLLISGPVDRDEHWQVVHRALELEIQGQAEPLTYHNATLRLGNRSLALAFGQMQQNGLEALRFDDGSTFKEIPRGKGRIFWAAYPVELAEDLQSAGAVYAYVTGELSLAPPFTPQSPLPAGVLVFPTMLADSVLYIFVSDSANDAAISLRDQITGVPISFNLPAEHAAIAVIGKKEKKVVARYGF</sequence>
<dbReference type="AlphaFoldDB" id="A0A2U3K664"/>
<dbReference type="Proteomes" id="UP000238701">
    <property type="component" value="Unassembled WGS sequence"/>
</dbReference>
<dbReference type="Gene3D" id="3.40.50.880">
    <property type="match status" value="1"/>
</dbReference>
<accession>A0A2U3K664</accession>
<dbReference type="OrthoDB" id="2698423at2"/>
<evidence type="ECO:0000256" key="1">
    <source>
        <dbReference type="SAM" id="SignalP"/>
    </source>
</evidence>
<dbReference type="InterPro" id="IPR029062">
    <property type="entry name" value="Class_I_gatase-like"/>
</dbReference>
<dbReference type="EMBL" id="OMOD01000046">
    <property type="protein sequence ID" value="SPF35165.1"/>
    <property type="molecule type" value="Genomic_DNA"/>
</dbReference>